<name>A0A0A8E707_MESFC</name>
<gene>
    <name evidence="8" type="ORF">MYF_01275</name>
</gene>
<evidence type="ECO:0000313" key="8">
    <source>
        <dbReference type="EMBL" id="AJC49793.1"/>
    </source>
</evidence>
<feature type="transmembrane region" description="Helical" evidence="6">
    <location>
        <begin position="1842"/>
        <end position="1875"/>
    </location>
</feature>
<dbReference type="InterPro" id="IPR003838">
    <property type="entry name" value="ABC3_permease_C"/>
</dbReference>
<dbReference type="HOGENOM" id="CLU_227594_0_0_14"/>
<feature type="domain" description="ABC3 transporter permease C-terminal" evidence="7">
    <location>
        <begin position="2524"/>
        <end position="2641"/>
    </location>
</feature>
<feature type="transmembrane region" description="Helical" evidence="6">
    <location>
        <begin position="2616"/>
        <end position="2639"/>
    </location>
</feature>
<dbReference type="STRING" id="743971.MYF_01275"/>
<feature type="transmembrane region" description="Helical" evidence="6">
    <location>
        <begin position="1895"/>
        <end position="1918"/>
    </location>
</feature>
<reference evidence="8 9" key="1">
    <citation type="journal article" date="2015" name="Genome Announc.">
        <title>Complete Genome Sequence of Mycoplasma flocculare Strain Ms42T (ATCC 27399T).</title>
        <authorList>
            <person name="Calcutt M.J."/>
            <person name="Foecking M.F."/>
            <person name="Heidari M.B."/>
            <person name="McIntosh M.A."/>
        </authorList>
    </citation>
    <scope>NUCLEOTIDE SEQUENCE [LARGE SCALE GENOMIC DNA]</scope>
    <source>
        <strain evidence="9">ATCC 27399</strain>
    </source>
</reference>
<dbReference type="PANTHER" id="PTHR30287">
    <property type="entry name" value="MEMBRANE COMPONENT OF PREDICTED ABC SUPERFAMILY METABOLITE UPTAKE TRANSPORTER"/>
    <property type="match status" value="1"/>
</dbReference>
<dbReference type="KEGG" id="mfq:MYF_01275"/>
<dbReference type="RefSeq" id="WP_002557670.1">
    <property type="nucleotide sequence ID" value="NZ_CP007585.1"/>
</dbReference>
<dbReference type="GO" id="GO:0005886">
    <property type="term" value="C:plasma membrane"/>
    <property type="evidence" value="ECO:0007669"/>
    <property type="project" value="UniProtKB-SubCell"/>
</dbReference>
<protein>
    <submittedName>
        <fullName evidence="8">ABC transporter permease protein</fullName>
    </submittedName>
</protein>
<dbReference type="Proteomes" id="UP000031129">
    <property type="component" value="Chromosome"/>
</dbReference>
<dbReference type="EMBL" id="CP007585">
    <property type="protein sequence ID" value="AJC49793.1"/>
    <property type="molecule type" value="Genomic_DNA"/>
</dbReference>
<keyword evidence="2" id="KW-1003">Cell membrane</keyword>
<dbReference type="InterPro" id="IPR038766">
    <property type="entry name" value="Membrane_comp_ABC_pdt"/>
</dbReference>
<organism evidence="8 9">
    <name type="scientific">Mesomycoplasma flocculare ATCC 27399</name>
    <dbReference type="NCBI Taxonomy" id="743971"/>
    <lineage>
        <taxon>Bacteria</taxon>
        <taxon>Bacillati</taxon>
        <taxon>Mycoplasmatota</taxon>
        <taxon>Mycoplasmoidales</taxon>
        <taxon>Metamycoplasmataceae</taxon>
        <taxon>Mesomycoplasma</taxon>
    </lineage>
</organism>
<feature type="transmembrane region" description="Helical" evidence="6">
    <location>
        <begin position="1965"/>
        <end position="1986"/>
    </location>
</feature>
<sequence length="2652" mass="302802">MKKIFKHIFVMFLKTKVIFIGLITLVFFNAAIFTALFTANRAYVNRLDEYKQFSGLQDATINTEFNYFGNAQNNGYDSLEPEIYLPLDTSQTKKQLIINSNYISLGSILGKKNKNNDYIHVSEFSREFYLNGKLAENNTFQLEKQAFFPVFRTSNGNSFEKKIQKYTILKTEQITLDKKDYKPSDILVFYYQGKDIIVSFVNSLVINGLTKIATFDPILGSNWQKQGIGYELKGDDLLPLLNIKQNENHEYDFVDNPNLQAFINFKKGPENNIEVEIKSDKFNLVNDLSWESSVFHIFDPGQTYNLEPKWIRNLKTKIEYVNHKYKLKEIDDKSQNFTGFIKKYLLYLKENFPKKFQELQNINYWEKRITTTDGDKESVVSGDLSISDLSIPFYKKGENSSSVSTIAEIQKLNNSNNLSLVTNEQLNNLSNSNIKNSTFLSLSQNVQEYANLYFYQNLQNYTQKIAGKDEKVVDSIGTRQTLTIDVQQKDENSSSKQVIHFINSGISPEVFNKVNFQNQEYTQEQQLGRLFHEMHNFNANSQSRLYPKPGKISDQAKPKITTIFQAKIIDNVFKNYAIDPNYIDLKVDFGNVEFQNDKKLIYEYYNNVKIVQLKKVKSDQPDLGFNILPKSDFHGIILLPEYQFGYVFKNLGEINWTLLPENIIKTDNTANPVTREQQVQFLLANFLDNNNFEIDAKIGSNGWQKKISNYSNISTIPLIYYFFSANVQNEIATQNTARSLFTQIGDAINNSVLVDKKFLLKPDVDAVVSALADAAEEIRLVDILSYRTKNYNLLADFIVKAGRILLKNNRTTIINDILANFLDQIILQTKNFGVSSAEKSLFFVKQIYALSPLLNAAGINFLDELQKFASVEALSRAIKNPINLLTGFKKIIYSINFEQLFKNLDNWFSNLKSPAQPNLLKIFTIHDFFKELLGTIDQQILKSGLIDIINEIDFNAIFSTVVNEKTKGFFGFLVKPIAEKFAKDKQNEIIKILGKLNGKKDGENPYSNINEGLVELVINFDIPSFVRNLNYLEKTSYSAGYEKFLQLNENQKKTEQNNVFFQKVNLDLNDYLTALIAAFFRNDKSRQSTINSIIKMINVSSKAEDSGSSEVGLRYFLPAKDEQKIDIYDLQFISANWGSAQISGNPTAEIGRIDILANSILTKINENPNLKIVNLTLNERVFLNKYLKIANLNNLLDIKEKLEQIKEIYSLFRFKNYTKSGNFIINIKPPSLENNDIFANSETIADILYYISNSIKIPVDISDNLPASSPALRLKPIYISASESQINKLHNSLLENPELISQLAIRTYRFWIRFVAETNLSNFDLQKAFKKLFSEAISGSLANELNNTELFGKIKNLENQEGLFAGLPAPSRAILQPYFTSLNLAEDPNFQNLLNDPVFEKNYTDKSGKSTNLKTWLEENRVEFVENLGFLAYYSKNFPFETRFDKSLKYIMENFLLNDKFSDSPFKKRFLSLLVEEFASINPLLSGLNLDSLGLSQFFAAQLPQIPLWFTTNPEAKIKSGVNNFNLAFILHSRLPKISQIQVAPSMLEKEFLKLLQDSSKKSKAIVPFVFNTNVSEISLDYYKLAAISKQLAKKAKENPEFFGINIYKFYDKFFGKIIVSRVANNSINIDDNRAYVVKVNNSYLKANKKQAFLGKIPDNASDIEKLIEQLDQKYILNAGGLKYIIVGNDFSVDYLYPVIDEKNIKLDPANQALAYVNKFGFDKARFSYRSNPIKNYLLVRLKPNADLQKFKSDTDNLIAKNFATNYYQRTFLTNENDYLNPERSLRIAVGTNIIATFSKTNFYLSLFLSLLVFFAVAFIIKRYISTNNKVLGILRAQGYSLFEIATSFLSIGFIIALVGGGLGYLVGFFAKIPLINLISQFWEFDINIYRFDPISFIFSLIISFLALSVLIYLVIFWNLRQKPYQLLSGISEINTSKFAQKVAKVFWKSEIVNKFSISLLINSIWKIISLALAIVVVQFVLIFSLSSYNIFQNTLNKTYQNRHYTYKINLFTPTKEGGPHVIYNAKDLNKNLYVPAGITTEVNFNSPNYFRPGNPSVFGNSNKNGEINLLAKTPVVLTRSSLNIKQNDTNAPSIFDIVLANLPESLKNNIFAISNKVVLQMEKAQNIPEKIRQKQPYFKYLVDDTNPNQGRFWYYSFDKTKNDYRAFEVSIFGQSQSRDAYRKFLVDSYLNNQVNKDFNVGFGGIAFSQLQNEKFPKNHVYTYIDTTYKSENDFESGLKIYGYNTKEEKNPIIAIKDQYGNNLLTEIAKYKVNEGIYPLIINYVFAKKHNLARNSVIELPILNSVNRYEAKIKNIPQKTAKFKVIGISDTYINSELVTSQEIANKLLGLDIFAKNLAPYNLKPFNGIILASPEVEQISNSFSLYSPSGYWAGNSEIKVDTLNQDDTTGFFANIFAFSENEQSKTKGALELAGYSKSDILKVINFHKHKNEKQWLDVNSPLNFKSLVDPSFVNQNIPAMKQALKNFNQIYGDTIYQIVVLGVEEKNIETNFISNFANLFGAGVNIVVVIFLIVSLIILVIIASSIINENQENIAILDVLGYANKTKVRLFYSIYLPVLVLGSLVAIPFVIFVMGIFNSYILFTNGVFLSLGLSAGVFFAAVGIISIVFVAVLAILWYFLTKRKSVYIIKERI</sequence>
<keyword evidence="5 6" id="KW-0472">Membrane</keyword>
<keyword evidence="3 6" id="KW-0812">Transmembrane</keyword>
<feature type="transmembrane region" description="Helical" evidence="6">
    <location>
        <begin position="1803"/>
        <end position="1821"/>
    </location>
</feature>
<proteinExistence type="predicted"/>
<evidence type="ECO:0000256" key="5">
    <source>
        <dbReference type="ARBA" id="ARBA00023136"/>
    </source>
</evidence>
<evidence type="ECO:0000259" key="7">
    <source>
        <dbReference type="Pfam" id="PF02687"/>
    </source>
</evidence>
<accession>A0A0A8E707</accession>
<evidence type="ECO:0000256" key="2">
    <source>
        <dbReference type="ARBA" id="ARBA00022475"/>
    </source>
</evidence>
<evidence type="ECO:0000313" key="9">
    <source>
        <dbReference type="Proteomes" id="UP000031129"/>
    </source>
</evidence>
<dbReference type="OrthoDB" id="403889at2"/>
<evidence type="ECO:0000256" key="1">
    <source>
        <dbReference type="ARBA" id="ARBA00004651"/>
    </source>
</evidence>
<evidence type="ECO:0000256" key="3">
    <source>
        <dbReference type="ARBA" id="ARBA00022692"/>
    </source>
</evidence>
<dbReference type="PANTHER" id="PTHR30287:SF2">
    <property type="entry name" value="BLL1001 PROTEIN"/>
    <property type="match status" value="1"/>
</dbReference>
<feature type="transmembrane region" description="Helical" evidence="6">
    <location>
        <begin position="2518"/>
        <end position="2542"/>
    </location>
</feature>
<comment type="subcellular location">
    <subcellularLocation>
        <location evidence="1">Cell membrane</location>
        <topology evidence="1">Multi-pass membrane protein</topology>
    </subcellularLocation>
</comment>
<keyword evidence="9" id="KW-1185">Reference proteome</keyword>
<keyword evidence="4 6" id="KW-1133">Transmembrane helix</keyword>
<feature type="transmembrane region" description="Helical" evidence="6">
    <location>
        <begin position="2573"/>
        <end position="2596"/>
    </location>
</feature>
<feature type="domain" description="ABC3 transporter permease C-terminal" evidence="7">
    <location>
        <begin position="1805"/>
        <end position="1922"/>
    </location>
</feature>
<evidence type="ECO:0000256" key="6">
    <source>
        <dbReference type="SAM" id="Phobius"/>
    </source>
</evidence>
<evidence type="ECO:0000256" key="4">
    <source>
        <dbReference type="ARBA" id="ARBA00022989"/>
    </source>
</evidence>
<dbReference type="Pfam" id="PF02687">
    <property type="entry name" value="FtsX"/>
    <property type="match status" value="2"/>
</dbReference>